<evidence type="ECO:0000256" key="1">
    <source>
        <dbReference type="SAM" id="MobiDB-lite"/>
    </source>
</evidence>
<evidence type="ECO:0000313" key="4">
    <source>
        <dbReference type="Proteomes" id="UP000241462"/>
    </source>
</evidence>
<keyword evidence="2" id="KW-1133">Transmembrane helix</keyword>
<dbReference type="InterPro" id="IPR021836">
    <property type="entry name" value="DUF3429"/>
</dbReference>
<gene>
    <name evidence="3" type="ORF">BD289DRAFT_384407</name>
</gene>
<dbReference type="InParanoid" id="A0A2T3AGM5"/>
<feature type="region of interest" description="Disordered" evidence="1">
    <location>
        <begin position="310"/>
        <end position="437"/>
    </location>
</feature>
<keyword evidence="2" id="KW-0812">Transmembrane</keyword>
<dbReference type="EMBL" id="KZ678392">
    <property type="protein sequence ID" value="PSR97367.1"/>
    <property type="molecule type" value="Genomic_DNA"/>
</dbReference>
<keyword evidence="2" id="KW-0472">Membrane</keyword>
<feature type="transmembrane region" description="Helical" evidence="2">
    <location>
        <begin position="276"/>
        <end position="295"/>
    </location>
</feature>
<feature type="region of interest" description="Disordered" evidence="1">
    <location>
        <begin position="82"/>
        <end position="109"/>
    </location>
</feature>
<sequence>MLRRAKPLLSASARGLSRPGAPVSAAIPHRYASTAATTGAHRPLVPGPVSSRTLLPLMQRAQFAAKNERDAKFEDEIAKKKLKKDPEHVTTESSVRQFEPPGVKAAESSTSDSLVGDLNRVAEAIDLKSVPPLSYTLGFAGTIPYFATSLATVFLSWNLNTTWPSQSQFLNHFLMSHEAAAHYLHLLEPIQVGYGAVIISFLGAIHWGLEYAEKHVDINRSRFRYGLGVLAPVIAWPTVMLPVQFALTAQFAAFTFMYFMDTRAGVRGWTPQWYSTYRFVLTFIVGSALLISLIGREKVGADKPRLTGLREKFHKEGHDTMAQHQWEREEVKEKEKIHKQKAEEEKKKKAEEEKAKKEEAKKPKSEKKDGKQGGEEKKSKDDSKDEKKDEKKSDAGEEKTDKDIVDNKEDGDDKKEGGEEKQSKNEDKDEKKEDKSS</sequence>
<feature type="region of interest" description="Disordered" evidence="1">
    <location>
        <begin position="1"/>
        <end position="22"/>
    </location>
</feature>
<dbReference type="PANTHER" id="PTHR15887:SF1">
    <property type="entry name" value="TRANSMEMBRANE PROTEIN 69"/>
    <property type="match status" value="1"/>
</dbReference>
<evidence type="ECO:0000256" key="2">
    <source>
        <dbReference type="SAM" id="Phobius"/>
    </source>
</evidence>
<evidence type="ECO:0000313" key="3">
    <source>
        <dbReference type="EMBL" id="PSR97367.1"/>
    </source>
</evidence>
<feature type="transmembrane region" description="Helical" evidence="2">
    <location>
        <begin position="135"/>
        <end position="157"/>
    </location>
</feature>
<evidence type="ECO:0008006" key="5">
    <source>
        <dbReference type="Google" id="ProtNLM"/>
    </source>
</evidence>
<feature type="transmembrane region" description="Helical" evidence="2">
    <location>
        <begin position="192"/>
        <end position="209"/>
    </location>
</feature>
<keyword evidence="4" id="KW-1185">Reference proteome</keyword>
<protein>
    <recommendedName>
        <fullName evidence="5">Mitochondrial inner membrane protein 1</fullName>
    </recommendedName>
</protein>
<dbReference type="OrthoDB" id="194289at2759"/>
<reference evidence="3 4" key="1">
    <citation type="journal article" date="2018" name="Mycol. Prog.">
        <title>Coniella lustricola, a new species from submerged detritus.</title>
        <authorList>
            <person name="Raudabaugh D.B."/>
            <person name="Iturriaga T."/>
            <person name="Carver A."/>
            <person name="Mondo S."/>
            <person name="Pangilinan J."/>
            <person name="Lipzen A."/>
            <person name="He G."/>
            <person name="Amirebrahimi M."/>
            <person name="Grigoriev I.V."/>
            <person name="Miller A.N."/>
        </authorList>
    </citation>
    <scope>NUCLEOTIDE SEQUENCE [LARGE SCALE GENOMIC DNA]</scope>
    <source>
        <strain evidence="3 4">B22-T-1</strain>
    </source>
</reference>
<proteinExistence type="predicted"/>
<dbReference type="Pfam" id="PF11911">
    <property type="entry name" value="DUF3429"/>
    <property type="match status" value="1"/>
</dbReference>
<accession>A0A2T3AGM5</accession>
<dbReference type="PANTHER" id="PTHR15887">
    <property type="entry name" value="TRANSMEMBRANE PROTEIN 69"/>
    <property type="match status" value="1"/>
</dbReference>
<feature type="transmembrane region" description="Helical" evidence="2">
    <location>
        <begin position="229"/>
        <end position="256"/>
    </location>
</feature>
<dbReference type="Proteomes" id="UP000241462">
    <property type="component" value="Unassembled WGS sequence"/>
</dbReference>
<organism evidence="3 4">
    <name type="scientific">Coniella lustricola</name>
    <dbReference type="NCBI Taxonomy" id="2025994"/>
    <lineage>
        <taxon>Eukaryota</taxon>
        <taxon>Fungi</taxon>
        <taxon>Dikarya</taxon>
        <taxon>Ascomycota</taxon>
        <taxon>Pezizomycotina</taxon>
        <taxon>Sordariomycetes</taxon>
        <taxon>Sordariomycetidae</taxon>
        <taxon>Diaporthales</taxon>
        <taxon>Schizoparmaceae</taxon>
        <taxon>Coniella</taxon>
    </lineage>
</organism>
<name>A0A2T3AGM5_9PEZI</name>
<dbReference type="STRING" id="2025994.A0A2T3AGM5"/>
<dbReference type="AlphaFoldDB" id="A0A2T3AGM5"/>